<dbReference type="GO" id="GO:0003700">
    <property type="term" value="F:DNA-binding transcription factor activity"/>
    <property type="evidence" value="ECO:0007669"/>
    <property type="project" value="InterPro"/>
</dbReference>
<dbReference type="GO" id="GO:0043565">
    <property type="term" value="F:sequence-specific DNA binding"/>
    <property type="evidence" value="ECO:0007669"/>
    <property type="project" value="InterPro"/>
</dbReference>
<evidence type="ECO:0000256" key="1">
    <source>
        <dbReference type="ARBA" id="ARBA00023015"/>
    </source>
</evidence>
<dbReference type="Gene3D" id="1.10.10.60">
    <property type="entry name" value="Homeodomain-like"/>
    <property type="match status" value="2"/>
</dbReference>
<dbReference type="Proteomes" id="UP001209276">
    <property type="component" value="Unassembled WGS sequence"/>
</dbReference>
<dbReference type="InterPro" id="IPR003313">
    <property type="entry name" value="AraC-bd"/>
</dbReference>
<dbReference type="PANTHER" id="PTHR43280:SF27">
    <property type="entry name" value="TRANSCRIPTIONAL REGULATOR MTLR"/>
    <property type="match status" value="1"/>
</dbReference>
<dbReference type="PROSITE" id="PS01124">
    <property type="entry name" value="HTH_ARAC_FAMILY_2"/>
    <property type="match status" value="1"/>
</dbReference>
<dbReference type="PANTHER" id="PTHR43280">
    <property type="entry name" value="ARAC-FAMILY TRANSCRIPTIONAL REGULATOR"/>
    <property type="match status" value="1"/>
</dbReference>
<evidence type="ECO:0000313" key="8">
    <source>
        <dbReference type="Proteomes" id="UP001209276"/>
    </source>
</evidence>
<keyword evidence="2" id="KW-0238">DNA-binding</keyword>
<protein>
    <submittedName>
        <fullName evidence="6">AraC family transcriptional regulator</fullName>
    </submittedName>
</protein>
<dbReference type="EMBL" id="JAMDMM010000037">
    <property type="protein sequence ID" value="MCY9609361.1"/>
    <property type="molecule type" value="Genomic_DNA"/>
</dbReference>
<dbReference type="InterPro" id="IPR037923">
    <property type="entry name" value="HTH-like"/>
</dbReference>
<dbReference type="InterPro" id="IPR018060">
    <property type="entry name" value="HTH_AraC"/>
</dbReference>
<evidence type="ECO:0000313" key="5">
    <source>
        <dbReference type="EMBL" id="MCY9609361.1"/>
    </source>
</evidence>
<keyword evidence="8" id="KW-1185">Reference proteome</keyword>
<dbReference type="SMART" id="SM00342">
    <property type="entry name" value="HTH_ARAC"/>
    <property type="match status" value="1"/>
</dbReference>
<dbReference type="SUPFAM" id="SSF51215">
    <property type="entry name" value="Regulatory protein AraC"/>
    <property type="match status" value="1"/>
</dbReference>
<dbReference type="AlphaFoldDB" id="A0AAP9DS17"/>
<sequence length="288" mass="33756">MSFIHHSSMFDFQYRNTAPYETPYFHSHANYEIYLFHSGHVHYLIGDQIYLLQPGDLILMHGLTLHRPNIDTRYPYIRSIIHFDPRFVEAIHAAGDAAQELLRPFRDLKYARLRLSEGQLEEAMQLLDRMSLMEGRGDFVGVQRQRLAFLELLYCIYDCCQEPLAERSAEGEPEIRVQEAIQVIEGCYQEEITLEDIASRLHMNKHYLSKVFKEVTGTTVFTYLYHRRINQAKIWFLTEPDWSVTEVAMRAGFKHLSHFSRLFKQMVGCSPDQYRKQLQGGALALQND</sequence>
<dbReference type="GeneID" id="76995484"/>
<dbReference type="RefSeq" id="WP_087442604.1">
    <property type="nucleotide sequence ID" value="NZ_CABMNB010000025.1"/>
</dbReference>
<gene>
    <name evidence="6" type="ORF">FLT43_05770</name>
    <name evidence="5" type="ORF">M5W83_19620</name>
</gene>
<reference evidence="5 8" key="2">
    <citation type="submission" date="2022-05" db="EMBL/GenBank/DDBJ databases">
        <title>Genome Sequencing of Bee-Associated Microbes.</title>
        <authorList>
            <person name="Dunlap C."/>
        </authorList>
    </citation>
    <scope>NUCLEOTIDE SEQUENCE [LARGE SCALE GENOMIC DNA]</scope>
    <source>
        <strain evidence="5 8">NRRL B-14613</strain>
    </source>
</reference>
<feature type="domain" description="HTH araC/xylS-type" evidence="4">
    <location>
        <begin position="178"/>
        <end position="277"/>
    </location>
</feature>
<dbReference type="Gene3D" id="2.60.120.10">
    <property type="entry name" value="Jelly Rolls"/>
    <property type="match status" value="1"/>
</dbReference>
<reference evidence="6 7" key="1">
    <citation type="submission" date="2019-07" db="EMBL/GenBank/DDBJ databases">
        <title>Paenibacillus thiaminolyticus NRRL B-4156.</title>
        <authorList>
            <person name="Hehnly C."/>
            <person name="Zhang L."/>
        </authorList>
    </citation>
    <scope>NUCLEOTIDE SEQUENCE [LARGE SCALE GENOMIC DNA]</scope>
    <source>
        <strain evidence="6 7">NRRL B-4156</strain>
    </source>
</reference>
<dbReference type="Proteomes" id="UP000315377">
    <property type="component" value="Chromosome"/>
</dbReference>
<dbReference type="InterPro" id="IPR020449">
    <property type="entry name" value="Tscrpt_reg_AraC-type_HTH"/>
</dbReference>
<name>A0AAP9DS17_PANTH</name>
<evidence type="ECO:0000256" key="3">
    <source>
        <dbReference type="ARBA" id="ARBA00023163"/>
    </source>
</evidence>
<dbReference type="InterPro" id="IPR009057">
    <property type="entry name" value="Homeodomain-like_sf"/>
</dbReference>
<evidence type="ECO:0000313" key="6">
    <source>
        <dbReference type="EMBL" id="QDM43067.1"/>
    </source>
</evidence>
<dbReference type="PRINTS" id="PR00032">
    <property type="entry name" value="HTHARAC"/>
</dbReference>
<dbReference type="Pfam" id="PF02311">
    <property type="entry name" value="AraC_binding"/>
    <property type="match status" value="1"/>
</dbReference>
<dbReference type="SUPFAM" id="SSF46689">
    <property type="entry name" value="Homeodomain-like"/>
    <property type="match status" value="2"/>
</dbReference>
<accession>A0AAP9DS17</accession>
<keyword evidence="1" id="KW-0805">Transcription regulation</keyword>
<evidence type="ECO:0000313" key="7">
    <source>
        <dbReference type="Proteomes" id="UP000315377"/>
    </source>
</evidence>
<evidence type="ECO:0000256" key="2">
    <source>
        <dbReference type="ARBA" id="ARBA00023125"/>
    </source>
</evidence>
<dbReference type="InterPro" id="IPR014710">
    <property type="entry name" value="RmlC-like_jellyroll"/>
</dbReference>
<dbReference type="Pfam" id="PF12833">
    <property type="entry name" value="HTH_18"/>
    <property type="match status" value="1"/>
</dbReference>
<keyword evidence="3" id="KW-0804">Transcription</keyword>
<evidence type="ECO:0000259" key="4">
    <source>
        <dbReference type="PROSITE" id="PS01124"/>
    </source>
</evidence>
<organism evidence="6 7">
    <name type="scientific">Paenibacillus thiaminolyticus</name>
    <name type="common">Bacillus thiaminolyticus</name>
    <dbReference type="NCBI Taxonomy" id="49283"/>
    <lineage>
        <taxon>Bacteria</taxon>
        <taxon>Bacillati</taxon>
        <taxon>Bacillota</taxon>
        <taxon>Bacilli</taxon>
        <taxon>Bacillales</taxon>
        <taxon>Paenibacillaceae</taxon>
        <taxon>Paenibacillus</taxon>
    </lineage>
</organism>
<dbReference type="EMBL" id="CP041405">
    <property type="protein sequence ID" value="QDM43067.1"/>
    <property type="molecule type" value="Genomic_DNA"/>
</dbReference>
<proteinExistence type="predicted"/>